<accession>U1N1B8</accession>
<organism evidence="1 2">
    <name type="scientific">Haloquadratum walsbyi J07HQW1</name>
    <dbReference type="NCBI Taxonomy" id="1238424"/>
    <lineage>
        <taxon>Archaea</taxon>
        <taxon>Methanobacteriati</taxon>
        <taxon>Methanobacteriota</taxon>
        <taxon>Stenosarchaea group</taxon>
        <taxon>Halobacteria</taxon>
        <taxon>Halobacteriales</taxon>
        <taxon>Haloferacaceae</taxon>
        <taxon>Haloquadratum</taxon>
    </lineage>
</organism>
<dbReference type="HOGENOM" id="CLU_2911453_0_0_2"/>
<evidence type="ECO:0000313" key="2">
    <source>
        <dbReference type="Proteomes" id="UP000030649"/>
    </source>
</evidence>
<dbReference type="AlphaFoldDB" id="U1N1B8"/>
<proteinExistence type="predicted"/>
<dbReference type="STRING" id="1238424.J07HQW1_00283"/>
<sequence length="61" mass="7134">MDNATLSINFIIINHKSAVRGARTEARLRPREGQHEQDAQWAKEYRLAFVEALQERIEEEP</sequence>
<protein>
    <submittedName>
        <fullName evidence="1">Uncharacterized protein</fullName>
    </submittedName>
</protein>
<evidence type="ECO:0000313" key="1">
    <source>
        <dbReference type="EMBL" id="ERG90265.1"/>
    </source>
</evidence>
<dbReference type="Proteomes" id="UP000030649">
    <property type="component" value="Unassembled WGS sequence"/>
</dbReference>
<gene>
    <name evidence="1" type="ORF">J07HQW1_00283</name>
</gene>
<dbReference type="EMBL" id="KE356560">
    <property type="protein sequence ID" value="ERG90265.1"/>
    <property type="molecule type" value="Genomic_DNA"/>
</dbReference>
<reference evidence="1 2" key="1">
    <citation type="journal article" date="2013" name="PLoS ONE">
        <title>Assembly-driven community genomics of a hypersaline microbial ecosystem.</title>
        <authorList>
            <person name="Podell S."/>
            <person name="Ugalde J.A."/>
            <person name="Narasingarao P."/>
            <person name="Banfield J.F."/>
            <person name="Heidelberg K.B."/>
            <person name="Allen E.E."/>
        </authorList>
    </citation>
    <scope>NUCLEOTIDE SEQUENCE [LARGE SCALE GENOMIC DNA]</scope>
    <source>
        <strain evidence="2">J07HQW1</strain>
    </source>
</reference>
<name>U1N1B8_9EURY</name>